<dbReference type="PANTHER" id="PTHR20961">
    <property type="entry name" value="GLYCOSYLTRANSFERASE"/>
    <property type="match status" value="1"/>
</dbReference>
<sequence>MSKLPPRLQPLWPYAKRAHRFLTFAVGVAARVLRPLLGERGVPRGAVATVEGWAAIPAAGVTVHGLAPAVPLDRVPPLGEPAGHWVFARADREVQPPSFCLEIPGGTVVGDTGAVVSRTGLLDAATSPYFGTPTWREHPLYLKGRLPEVRHVEGDVVVLATRGSANYYHFLTDVLPRLGVYADAVPDADPAPTILVPQSRGWQRTLLEIAGYGDLPRIDDAPDLAVRADRLFVPSIPNVVENAPRSMVEWVREHLRPSAGADPRPRRLYVTRGTQPNSRRIVREDELWARLEERGFEKVEPGSLSPQEQIDVFSAAEMIVGPHGAALTNVLFAPAGVTVLEIFTAPYVNQCYWSISRSIPDAHYEYLIDGDTSRYGPGSPMNAILADIEIDPARVVATVDRLLRERLDA</sequence>
<dbReference type="RefSeq" id="WP_344202934.1">
    <property type="nucleotide sequence ID" value="NZ_BAAAME010000005.1"/>
</dbReference>
<keyword evidence="1" id="KW-0328">Glycosyltransferase</keyword>
<evidence type="ECO:0000259" key="4">
    <source>
        <dbReference type="Pfam" id="PF04577"/>
    </source>
</evidence>
<dbReference type="InterPro" id="IPR049625">
    <property type="entry name" value="Glyco_transf_61_cat"/>
</dbReference>
<evidence type="ECO:0000256" key="2">
    <source>
        <dbReference type="ARBA" id="ARBA00022679"/>
    </source>
</evidence>
<keyword evidence="3" id="KW-0325">Glycoprotein</keyword>
<comment type="caution">
    <text evidence="5">The sequence shown here is derived from an EMBL/GenBank/DDBJ whole genome shotgun (WGS) entry which is preliminary data.</text>
</comment>
<keyword evidence="2" id="KW-0808">Transferase</keyword>
<proteinExistence type="predicted"/>
<evidence type="ECO:0000256" key="3">
    <source>
        <dbReference type="ARBA" id="ARBA00023180"/>
    </source>
</evidence>
<dbReference type="InterPro" id="IPR007657">
    <property type="entry name" value="Glycosyltransferase_61"/>
</dbReference>
<reference evidence="6" key="1">
    <citation type="journal article" date="2019" name="Int. J. Syst. Evol. Microbiol.">
        <title>The Global Catalogue of Microorganisms (GCM) 10K type strain sequencing project: providing services to taxonomists for standard genome sequencing and annotation.</title>
        <authorList>
            <consortium name="The Broad Institute Genomics Platform"/>
            <consortium name="The Broad Institute Genome Sequencing Center for Infectious Disease"/>
            <person name="Wu L."/>
            <person name="Ma J."/>
        </authorList>
    </citation>
    <scope>NUCLEOTIDE SEQUENCE [LARGE SCALE GENOMIC DNA]</scope>
    <source>
        <strain evidence="6">JCM 13518</strain>
    </source>
</reference>
<keyword evidence="6" id="KW-1185">Reference proteome</keyword>
<dbReference type="EMBL" id="BAAAME010000005">
    <property type="protein sequence ID" value="GAA1747311.1"/>
    <property type="molecule type" value="Genomic_DNA"/>
</dbReference>
<gene>
    <name evidence="5" type="ORF">GCM10009710_29250</name>
</gene>
<evidence type="ECO:0000313" key="6">
    <source>
        <dbReference type="Proteomes" id="UP001501057"/>
    </source>
</evidence>
<accession>A0ABP4W7E0</accession>
<evidence type="ECO:0000313" key="5">
    <source>
        <dbReference type="EMBL" id="GAA1747311.1"/>
    </source>
</evidence>
<protein>
    <recommendedName>
        <fullName evidence="4">Glycosyltransferase 61 catalytic domain-containing protein</fullName>
    </recommendedName>
</protein>
<organism evidence="5 6">
    <name type="scientific">Aeromicrobium alkaliterrae</name>
    <dbReference type="NCBI Taxonomy" id="302168"/>
    <lineage>
        <taxon>Bacteria</taxon>
        <taxon>Bacillati</taxon>
        <taxon>Actinomycetota</taxon>
        <taxon>Actinomycetes</taxon>
        <taxon>Propionibacteriales</taxon>
        <taxon>Nocardioidaceae</taxon>
        <taxon>Aeromicrobium</taxon>
    </lineage>
</organism>
<name>A0ABP4W7E0_9ACTN</name>
<dbReference type="Pfam" id="PF04577">
    <property type="entry name" value="Glyco_transf_61"/>
    <property type="match status" value="1"/>
</dbReference>
<dbReference type="Proteomes" id="UP001501057">
    <property type="component" value="Unassembled WGS sequence"/>
</dbReference>
<feature type="domain" description="Glycosyltransferase 61 catalytic" evidence="4">
    <location>
        <begin position="167"/>
        <end position="339"/>
    </location>
</feature>
<evidence type="ECO:0000256" key="1">
    <source>
        <dbReference type="ARBA" id="ARBA00022676"/>
    </source>
</evidence>